<keyword evidence="4 11" id="KW-0812">Transmembrane</keyword>
<proteinExistence type="inferred from homology"/>
<keyword evidence="7 11" id="KW-0333">Golgi apparatus</keyword>
<dbReference type="GO" id="GO:0009834">
    <property type="term" value="P:plant-type secondary cell wall biogenesis"/>
    <property type="evidence" value="ECO:0007669"/>
    <property type="project" value="TreeGrafter"/>
</dbReference>
<dbReference type="SUPFAM" id="SSF53448">
    <property type="entry name" value="Nucleotide-diphospho-sugar transferases"/>
    <property type="match status" value="1"/>
</dbReference>
<dbReference type="InterPro" id="IPR005027">
    <property type="entry name" value="Glyco_trans_43"/>
</dbReference>
<sequence>MASIRRALSPVPRPGDRTNGEACFVSSPLSKSSSCNQSYTMPEGLMSSCFGSLDYVFYKVRTFVLGLLSRRTSRPLEKSKLKGQIWRRAFLQFFMCFVVGVLIGLAPFVSLNFSPNIMSKHQPLSFEVVHPYENDRVFDDVSRNMTSTLNSSDFLDNSTSEPNLVYDEVKDDIVVNAFVNQSLDQEFILSRKLLIIVTPTEAHSFQAYNLNRLAHTLKLVPPPLLWIVVEMDSQSIETADILRGAGVMYRHLVCKRNLTEVKDNSVHLRNMALTHIETHRLDGIVYFADNSNIYSLDVFEQMRQISRFGTWVVARLAENNRKVILQGPICNGSQVIGWHTNGMAKRFQRFDAEISGFAFISTILWDPKRWNRTTLEPIRQLDIVEAGIQVSFAATIVTLIAVSTFIEQVVEDESQMEVFPMHCSRIMVWQFNTELFYPYPREWWSKNYPGTIAASA</sequence>
<dbReference type="AlphaFoldDB" id="A0A9J5WT44"/>
<protein>
    <recommendedName>
        <fullName evidence="11">Glycosyltransferases</fullName>
        <ecNumber evidence="11">2.4.-.-</ecNumber>
    </recommendedName>
</protein>
<reference evidence="12 13" key="1">
    <citation type="submission" date="2020-09" db="EMBL/GenBank/DDBJ databases">
        <title>De no assembly of potato wild relative species, Solanum commersonii.</title>
        <authorList>
            <person name="Cho K."/>
        </authorList>
    </citation>
    <scope>NUCLEOTIDE SEQUENCE [LARGE SCALE GENOMIC DNA]</scope>
    <source>
        <strain evidence="12">LZ3.2</strain>
        <tissue evidence="12">Leaf</tissue>
    </source>
</reference>
<evidence type="ECO:0000256" key="10">
    <source>
        <dbReference type="ARBA" id="ARBA00023316"/>
    </source>
</evidence>
<dbReference type="EC" id="2.4.-.-" evidence="11"/>
<accession>A0A9J5WT44</accession>
<feature type="transmembrane region" description="Helical" evidence="11">
    <location>
        <begin position="89"/>
        <end position="109"/>
    </location>
</feature>
<evidence type="ECO:0000256" key="6">
    <source>
        <dbReference type="ARBA" id="ARBA00022989"/>
    </source>
</evidence>
<keyword evidence="3 11" id="KW-0808">Transferase</keyword>
<evidence type="ECO:0000256" key="4">
    <source>
        <dbReference type="ARBA" id="ARBA00022692"/>
    </source>
</evidence>
<evidence type="ECO:0000313" key="12">
    <source>
        <dbReference type="EMBL" id="KAG5578308.1"/>
    </source>
</evidence>
<dbReference type="OrthoDB" id="675023at2759"/>
<evidence type="ECO:0000313" key="13">
    <source>
        <dbReference type="Proteomes" id="UP000824120"/>
    </source>
</evidence>
<dbReference type="PANTHER" id="PTHR10896">
    <property type="entry name" value="GALACTOSYLGALACTOSYLXYLOSYLPROTEIN 3-BETA-GLUCURONOSYLTRANSFERASE BETA-1,3-GLUCURONYLTRANSFERASE"/>
    <property type="match status" value="1"/>
</dbReference>
<keyword evidence="8 11" id="KW-0472">Membrane</keyword>
<dbReference type="Proteomes" id="UP000824120">
    <property type="component" value="Chromosome 11"/>
</dbReference>
<comment type="similarity">
    <text evidence="2 11">Belongs to the glycosyltransferase 43 family.</text>
</comment>
<keyword evidence="5 11" id="KW-0735">Signal-anchor</keyword>
<gene>
    <name evidence="12" type="ORF">H5410_058442</name>
</gene>
<dbReference type="InterPro" id="IPR029044">
    <property type="entry name" value="Nucleotide-diphossugar_trans"/>
</dbReference>
<keyword evidence="6 11" id="KW-1133">Transmembrane helix</keyword>
<dbReference type="Gene3D" id="3.90.550.10">
    <property type="entry name" value="Spore Coat Polysaccharide Biosynthesis Protein SpsA, Chain A"/>
    <property type="match status" value="1"/>
</dbReference>
<dbReference type="CDD" id="cd00218">
    <property type="entry name" value="GlcAT-I"/>
    <property type="match status" value="1"/>
</dbReference>
<keyword evidence="9" id="KW-0325">Glycoprotein</keyword>
<keyword evidence="10 11" id="KW-0961">Cell wall biogenesis/degradation</keyword>
<dbReference type="PANTHER" id="PTHR10896:SF20">
    <property type="entry name" value="BETA-1,4-XYLOSYLTRANSFERASE IRX9L-RELATED"/>
    <property type="match status" value="1"/>
</dbReference>
<keyword evidence="13" id="KW-1185">Reference proteome</keyword>
<dbReference type="EMBL" id="JACXVP010000011">
    <property type="protein sequence ID" value="KAG5578308.1"/>
    <property type="molecule type" value="Genomic_DNA"/>
</dbReference>
<dbReference type="GO" id="GO:0071555">
    <property type="term" value="P:cell wall organization"/>
    <property type="evidence" value="ECO:0007669"/>
    <property type="project" value="UniProtKB-KW"/>
</dbReference>
<evidence type="ECO:0000256" key="1">
    <source>
        <dbReference type="ARBA" id="ARBA00004323"/>
    </source>
</evidence>
<dbReference type="GO" id="GO:0010417">
    <property type="term" value="P:glucuronoxylan biosynthetic process"/>
    <property type="evidence" value="ECO:0007669"/>
    <property type="project" value="TreeGrafter"/>
</dbReference>
<evidence type="ECO:0000256" key="7">
    <source>
        <dbReference type="ARBA" id="ARBA00023034"/>
    </source>
</evidence>
<dbReference type="GO" id="GO:0015018">
    <property type="term" value="F:galactosylgalactosylxylosylprotein 3-beta-glucuronosyltransferase activity"/>
    <property type="evidence" value="ECO:0007669"/>
    <property type="project" value="InterPro"/>
</dbReference>
<evidence type="ECO:0000256" key="3">
    <source>
        <dbReference type="ARBA" id="ARBA00022679"/>
    </source>
</evidence>
<dbReference type="GO" id="GO:0042285">
    <property type="term" value="F:xylosyltransferase activity"/>
    <property type="evidence" value="ECO:0007669"/>
    <property type="project" value="TreeGrafter"/>
</dbReference>
<dbReference type="Pfam" id="PF03360">
    <property type="entry name" value="Glyco_transf_43"/>
    <property type="match status" value="1"/>
</dbReference>
<evidence type="ECO:0000256" key="9">
    <source>
        <dbReference type="ARBA" id="ARBA00023180"/>
    </source>
</evidence>
<comment type="caution">
    <text evidence="12">The sequence shown here is derived from an EMBL/GenBank/DDBJ whole genome shotgun (WGS) entry which is preliminary data.</text>
</comment>
<comment type="function">
    <text evidence="11">Involved in the synthesis of glucuronoxylan hemicellulose in secondary cell walls.</text>
</comment>
<dbReference type="GO" id="GO:0000139">
    <property type="term" value="C:Golgi membrane"/>
    <property type="evidence" value="ECO:0007669"/>
    <property type="project" value="UniProtKB-SubCell"/>
</dbReference>
<evidence type="ECO:0000256" key="2">
    <source>
        <dbReference type="ARBA" id="ARBA00007706"/>
    </source>
</evidence>
<evidence type="ECO:0000256" key="11">
    <source>
        <dbReference type="RuleBase" id="RU363127"/>
    </source>
</evidence>
<evidence type="ECO:0000256" key="8">
    <source>
        <dbReference type="ARBA" id="ARBA00023136"/>
    </source>
</evidence>
<comment type="subcellular location">
    <subcellularLocation>
        <location evidence="1 11">Golgi apparatus membrane</location>
        <topology evidence="1 11">Single-pass type II membrane protein</topology>
    </subcellularLocation>
</comment>
<name>A0A9J5WT44_SOLCO</name>
<evidence type="ECO:0000256" key="5">
    <source>
        <dbReference type="ARBA" id="ARBA00022968"/>
    </source>
</evidence>
<organism evidence="12 13">
    <name type="scientific">Solanum commersonii</name>
    <name type="common">Commerson's wild potato</name>
    <name type="synonym">Commerson's nightshade</name>
    <dbReference type="NCBI Taxonomy" id="4109"/>
    <lineage>
        <taxon>Eukaryota</taxon>
        <taxon>Viridiplantae</taxon>
        <taxon>Streptophyta</taxon>
        <taxon>Embryophyta</taxon>
        <taxon>Tracheophyta</taxon>
        <taxon>Spermatophyta</taxon>
        <taxon>Magnoliopsida</taxon>
        <taxon>eudicotyledons</taxon>
        <taxon>Gunneridae</taxon>
        <taxon>Pentapetalae</taxon>
        <taxon>asterids</taxon>
        <taxon>lamiids</taxon>
        <taxon>Solanales</taxon>
        <taxon>Solanaceae</taxon>
        <taxon>Solanoideae</taxon>
        <taxon>Solaneae</taxon>
        <taxon>Solanum</taxon>
    </lineage>
</organism>